<feature type="compositionally biased region" description="Basic and acidic residues" evidence="1">
    <location>
        <begin position="301"/>
        <end position="314"/>
    </location>
</feature>
<dbReference type="InParanoid" id="A0A1D3D481"/>
<evidence type="ECO:0000256" key="1">
    <source>
        <dbReference type="SAM" id="MobiDB-lite"/>
    </source>
</evidence>
<feature type="region of interest" description="Disordered" evidence="1">
    <location>
        <begin position="126"/>
        <end position="149"/>
    </location>
</feature>
<feature type="compositionally biased region" description="Polar residues" evidence="1">
    <location>
        <begin position="315"/>
        <end position="327"/>
    </location>
</feature>
<keyword evidence="3" id="KW-1185">Reference proteome</keyword>
<accession>A0A1D3D481</accession>
<feature type="compositionally biased region" description="Basic and acidic residues" evidence="1">
    <location>
        <begin position="1"/>
        <end position="10"/>
    </location>
</feature>
<dbReference type="Proteomes" id="UP000095192">
    <property type="component" value="Unassembled WGS sequence"/>
</dbReference>
<name>A0A1D3D481_9EIME</name>
<dbReference type="VEuPathDB" id="ToxoDB:LOC34623989"/>
<evidence type="ECO:0000313" key="2">
    <source>
        <dbReference type="EMBL" id="OEH78253.1"/>
    </source>
</evidence>
<feature type="region of interest" description="Disordered" evidence="1">
    <location>
        <begin position="269"/>
        <end position="333"/>
    </location>
</feature>
<dbReference type="EMBL" id="JROU02000808">
    <property type="protein sequence ID" value="OEH78253.1"/>
    <property type="molecule type" value="Genomic_DNA"/>
</dbReference>
<sequence length="333" mass="34143">MLTGFDHTDSDGGPCCSPSCDGGPAQEKEGLRDFLWPDEGGAPQSASKSSPGAPADSGISAFSGGMSERRLEGGLSQGKGSPTWQQLVAWHRVMTQQMAEGPPIWEGPASSRSLGAPLAVSDSAVFSSPTSSLAGDEPTSQGPPDPQQRALGFDAALAAKKGTSPLIRRETLLGFGEGPLTHEISINPLVSNAPNACTLVSPGTWPSPTGALRGRLPPGHPMGEAPCGGGPSELGPFLLQQGDLLPSNSLDSSSEFAGGVELRRVRTVGGAPPQQPAVSSKKKWRQAVRSASGSSGLLQPPDDRRPRARARETPSTRQGASAASEATSPGEDS</sequence>
<evidence type="ECO:0000313" key="3">
    <source>
        <dbReference type="Proteomes" id="UP000095192"/>
    </source>
</evidence>
<protein>
    <submittedName>
        <fullName evidence="2">Uncharacterized protein</fullName>
    </submittedName>
</protein>
<feature type="compositionally biased region" description="Polar residues" evidence="1">
    <location>
        <begin position="126"/>
        <end position="140"/>
    </location>
</feature>
<dbReference type="VEuPathDB" id="ToxoDB:cyc_08206"/>
<reference evidence="2 3" key="1">
    <citation type="journal article" date="2016" name="BMC Genomics">
        <title>Comparative genomics reveals Cyclospora cayetanensis possesses coccidia-like metabolism and invasion components but unique surface antigens.</title>
        <authorList>
            <person name="Liu S."/>
            <person name="Wang L."/>
            <person name="Zheng H."/>
            <person name="Xu Z."/>
            <person name="Roellig D.M."/>
            <person name="Li N."/>
            <person name="Frace M.A."/>
            <person name="Tang K."/>
            <person name="Arrowood M.J."/>
            <person name="Moss D.M."/>
            <person name="Zhang L."/>
            <person name="Feng Y."/>
            <person name="Xiao L."/>
        </authorList>
    </citation>
    <scope>NUCLEOTIDE SEQUENCE [LARGE SCALE GENOMIC DNA]</scope>
    <source>
        <strain evidence="2 3">CHN_HEN01</strain>
    </source>
</reference>
<comment type="caution">
    <text evidence="2">The sequence shown here is derived from an EMBL/GenBank/DDBJ whole genome shotgun (WGS) entry which is preliminary data.</text>
</comment>
<organism evidence="2 3">
    <name type="scientific">Cyclospora cayetanensis</name>
    <dbReference type="NCBI Taxonomy" id="88456"/>
    <lineage>
        <taxon>Eukaryota</taxon>
        <taxon>Sar</taxon>
        <taxon>Alveolata</taxon>
        <taxon>Apicomplexa</taxon>
        <taxon>Conoidasida</taxon>
        <taxon>Coccidia</taxon>
        <taxon>Eucoccidiorida</taxon>
        <taxon>Eimeriorina</taxon>
        <taxon>Eimeriidae</taxon>
        <taxon>Cyclospora</taxon>
    </lineage>
</organism>
<gene>
    <name evidence="2" type="ORF">cyc_08206</name>
</gene>
<feature type="region of interest" description="Disordered" evidence="1">
    <location>
        <begin position="1"/>
        <end position="82"/>
    </location>
</feature>
<proteinExistence type="predicted"/>
<feature type="compositionally biased region" description="Low complexity" evidence="1">
    <location>
        <begin position="11"/>
        <end position="24"/>
    </location>
</feature>
<dbReference type="AlphaFoldDB" id="A0A1D3D481"/>